<name>A0A7T4E1C1_9BURK</name>
<dbReference type="AlphaFoldDB" id="A0A7T4E1C1"/>
<gene>
    <name evidence="2" type="ORF">I6I07_17450</name>
</gene>
<dbReference type="EMBL" id="CP065997">
    <property type="protein sequence ID" value="QQB32465.1"/>
    <property type="molecule type" value="Genomic_DNA"/>
</dbReference>
<dbReference type="GO" id="GO:0003677">
    <property type="term" value="F:DNA binding"/>
    <property type="evidence" value="ECO:0007669"/>
    <property type="project" value="InterPro"/>
</dbReference>
<evidence type="ECO:0000313" key="3">
    <source>
        <dbReference type="Proteomes" id="UP000595231"/>
    </source>
</evidence>
<feature type="region of interest" description="Disordered" evidence="1">
    <location>
        <begin position="1"/>
        <end position="25"/>
    </location>
</feature>
<reference evidence="2 3" key="1">
    <citation type="submission" date="2020-12" db="EMBL/GenBank/DDBJ databases">
        <title>FDA dAtabase for Regulatory Grade micrObial Sequences (FDA-ARGOS): Supporting development and validation of Infectious Disease Dx tests.</title>
        <authorList>
            <person name="Sproer C."/>
            <person name="Gronow S."/>
            <person name="Severitt S."/>
            <person name="Schroder I."/>
            <person name="Tallon L."/>
            <person name="Sadzewicz L."/>
            <person name="Zhao X."/>
            <person name="Boylan J."/>
            <person name="Ott S."/>
            <person name="Bowen H."/>
            <person name="Vavikolanu K."/>
            <person name="Mehta A."/>
            <person name="Aluvathingal J."/>
            <person name="Nadendla S."/>
            <person name="Lowell S."/>
            <person name="Myers T."/>
            <person name="Yan Y."/>
            <person name="Sichtig H."/>
        </authorList>
    </citation>
    <scope>NUCLEOTIDE SEQUENCE [LARGE SCALE GENOMIC DNA]</scope>
    <source>
        <strain evidence="2 3">FDAARGOS_1050</strain>
    </source>
</reference>
<dbReference type="RefSeq" id="WP_198483027.1">
    <property type="nucleotide sequence ID" value="NZ_CP065997.1"/>
</dbReference>
<protein>
    <submittedName>
        <fullName evidence="2">Helix-turn-helix transcriptional regulator</fullName>
    </submittedName>
</protein>
<dbReference type="SUPFAM" id="SSF47413">
    <property type="entry name" value="lambda repressor-like DNA-binding domains"/>
    <property type="match status" value="1"/>
</dbReference>
<organism evidence="2 3">
    <name type="scientific">Achromobacter deleyi</name>
    <dbReference type="NCBI Taxonomy" id="1353891"/>
    <lineage>
        <taxon>Bacteria</taxon>
        <taxon>Pseudomonadati</taxon>
        <taxon>Pseudomonadota</taxon>
        <taxon>Betaproteobacteria</taxon>
        <taxon>Burkholderiales</taxon>
        <taxon>Alcaligenaceae</taxon>
        <taxon>Achromobacter</taxon>
    </lineage>
</organism>
<evidence type="ECO:0000313" key="2">
    <source>
        <dbReference type="EMBL" id="QQB32465.1"/>
    </source>
</evidence>
<dbReference type="InterPro" id="IPR010982">
    <property type="entry name" value="Lambda_DNA-bd_dom_sf"/>
</dbReference>
<dbReference type="Proteomes" id="UP000595231">
    <property type="component" value="Chromosome"/>
</dbReference>
<accession>A0A7T4E1C1</accession>
<proteinExistence type="predicted"/>
<feature type="compositionally biased region" description="Pro residues" evidence="1">
    <location>
        <begin position="1"/>
        <end position="12"/>
    </location>
</feature>
<evidence type="ECO:0000256" key="1">
    <source>
        <dbReference type="SAM" id="MobiDB-lite"/>
    </source>
</evidence>
<sequence length="114" mass="12227">MTAAPASPPFPDDPGVSTPGDDALAPVEGLSTSALLSMWLSARAAAPLHCSVVRALMRTHGWTSLRAWRHWRGYAADDMARRLNVHPATYALIEDGTVDLGPWLLPAVEKVLAD</sequence>